<feature type="transmembrane region" description="Helical" evidence="7">
    <location>
        <begin position="332"/>
        <end position="353"/>
    </location>
</feature>
<dbReference type="GO" id="GO:0005886">
    <property type="term" value="C:plasma membrane"/>
    <property type="evidence" value="ECO:0007669"/>
    <property type="project" value="UniProtKB-SubCell"/>
</dbReference>
<feature type="transmembrane region" description="Helical" evidence="7">
    <location>
        <begin position="373"/>
        <end position="393"/>
    </location>
</feature>
<evidence type="ECO:0000256" key="5">
    <source>
        <dbReference type="ARBA" id="ARBA00022989"/>
    </source>
</evidence>
<keyword evidence="5 7" id="KW-1133">Transmembrane helix</keyword>
<dbReference type="RefSeq" id="WP_279530042.1">
    <property type="nucleotide sequence ID" value="NZ_CP122312.1"/>
</dbReference>
<dbReference type="SMART" id="SM00746">
    <property type="entry name" value="TRASH"/>
    <property type="match status" value="1"/>
</dbReference>
<dbReference type="EMBL" id="JBHTAR010000011">
    <property type="protein sequence ID" value="MFC7200123.1"/>
    <property type="molecule type" value="Genomic_DNA"/>
</dbReference>
<dbReference type="Proteomes" id="UP001596447">
    <property type="component" value="Unassembled WGS sequence"/>
</dbReference>
<keyword evidence="4 7" id="KW-0812">Transmembrane</keyword>
<comment type="caution">
    <text evidence="9">The sequence shown here is derived from an EMBL/GenBank/DDBJ whole genome shotgun (WGS) entry which is preliminary data.</text>
</comment>
<keyword evidence="3" id="KW-1003">Cell membrane</keyword>
<dbReference type="PANTHER" id="PTHR42775">
    <property type="entry name" value="PERMEASE RV2963-RELATED"/>
    <property type="match status" value="1"/>
</dbReference>
<evidence type="ECO:0000256" key="6">
    <source>
        <dbReference type="ARBA" id="ARBA00023136"/>
    </source>
</evidence>
<keyword evidence="6 7" id="KW-0472">Membrane</keyword>
<evidence type="ECO:0000313" key="10">
    <source>
        <dbReference type="Proteomes" id="UP001596447"/>
    </source>
</evidence>
<feature type="transmembrane region" description="Helical" evidence="7">
    <location>
        <begin position="104"/>
        <end position="135"/>
    </location>
</feature>
<evidence type="ECO:0000256" key="1">
    <source>
        <dbReference type="ARBA" id="ARBA00004651"/>
    </source>
</evidence>
<feature type="domain" description="TRASH" evidence="8">
    <location>
        <begin position="159"/>
        <end position="198"/>
    </location>
</feature>
<evidence type="ECO:0000256" key="4">
    <source>
        <dbReference type="ARBA" id="ARBA00022692"/>
    </source>
</evidence>
<dbReference type="AlphaFoldDB" id="A0ABD5Z540"/>
<reference evidence="9 10" key="1">
    <citation type="journal article" date="2019" name="Int. J. Syst. Evol. Microbiol.">
        <title>The Global Catalogue of Microorganisms (GCM) 10K type strain sequencing project: providing services to taxonomists for standard genome sequencing and annotation.</title>
        <authorList>
            <consortium name="The Broad Institute Genomics Platform"/>
            <consortium name="The Broad Institute Genome Sequencing Center for Infectious Disease"/>
            <person name="Wu L."/>
            <person name="Ma J."/>
        </authorList>
    </citation>
    <scope>NUCLEOTIDE SEQUENCE [LARGE SCALE GENOMIC DNA]</scope>
    <source>
        <strain evidence="9 10">XZGYJ-43</strain>
    </source>
</reference>
<evidence type="ECO:0000256" key="7">
    <source>
        <dbReference type="SAM" id="Phobius"/>
    </source>
</evidence>
<comment type="similarity">
    <text evidence="2">Belongs to the UPF0718 family.</text>
</comment>
<dbReference type="InterPro" id="IPR011017">
    <property type="entry name" value="TRASH_dom"/>
</dbReference>
<feature type="transmembrane region" description="Helical" evidence="7">
    <location>
        <begin position="289"/>
        <end position="311"/>
    </location>
</feature>
<dbReference type="PANTHER" id="PTHR42775:SF1">
    <property type="entry name" value="PERMEASE RV2963-RELATED"/>
    <property type="match status" value="1"/>
</dbReference>
<accession>A0ABD5Z540</accession>
<feature type="transmembrane region" description="Helical" evidence="7">
    <location>
        <begin position="20"/>
        <end position="38"/>
    </location>
</feature>
<dbReference type="InterPro" id="IPR005524">
    <property type="entry name" value="DUF318"/>
</dbReference>
<sequence>MVLEDVARAFALFFGMLWDTWWALVLGFTITGAVETFVSEETMTSYLGGDDWEEVGLGTALGAASSSCSFAATSTAKSLFKKGASAPASIAAYQFAATDLVAELFLVMLVLLGWQFVVGEIVGGVIAVVVIAYLWMNYVPESVFEGAREHVLSLEDIQCAACGMSVDLDDPDTASETFHGETKYFCCGGCLSSYQHMERNPDEERGWQEKATSLEGWKDASRNTMKEWDMLWEDIFVGFVIASLLGAFVPKTWWAQLFPAEAGFGGVVVAAVLGVVIGVVTFLCSVGNIPFAVILWTNGVPFGAIMSFIYADMIIPPLVNTYKRYYGTTMATVIFLSYAFASVVAGVVVHYVFGFAGLIPAAGETGRTISHGYTLWLNLLFTAIFLWQASVAFGRESVEDTLVAIPGLVAAVVADLREAASLVAEGLSELASALRTAFRLAESAAHDLSRGVKLLARGGRLVGSGFATVWNALRRVGRALVLLGRRTVEAVRVVVE</sequence>
<dbReference type="Pfam" id="PF03773">
    <property type="entry name" value="ArsP_1"/>
    <property type="match status" value="1"/>
</dbReference>
<evidence type="ECO:0000256" key="2">
    <source>
        <dbReference type="ARBA" id="ARBA00006386"/>
    </source>
</evidence>
<organism evidence="9 10">
    <name type="scientific">Halospeciosus flavus</name>
    <dbReference type="NCBI Taxonomy" id="3032283"/>
    <lineage>
        <taxon>Archaea</taxon>
        <taxon>Methanobacteriati</taxon>
        <taxon>Methanobacteriota</taxon>
        <taxon>Stenosarchaea group</taxon>
        <taxon>Halobacteria</taxon>
        <taxon>Halobacteriales</taxon>
        <taxon>Halobacteriaceae</taxon>
        <taxon>Halospeciosus</taxon>
    </lineage>
</organism>
<gene>
    <name evidence="9" type="ORF">ACFQJ9_12000</name>
</gene>
<feature type="transmembrane region" description="Helical" evidence="7">
    <location>
        <begin position="230"/>
        <end position="250"/>
    </location>
</feature>
<evidence type="ECO:0000313" key="9">
    <source>
        <dbReference type="EMBL" id="MFC7200123.1"/>
    </source>
</evidence>
<dbReference type="InterPro" id="IPR053166">
    <property type="entry name" value="UPF0718_permease"/>
</dbReference>
<keyword evidence="10" id="KW-1185">Reference proteome</keyword>
<name>A0ABD5Z540_9EURY</name>
<feature type="transmembrane region" description="Helical" evidence="7">
    <location>
        <begin position="262"/>
        <end position="283"/>
    </location>
</feature>
<proteinExistence type="inferred from homology"/>
<protein>
    <submittedName>
        <fullName evidence="9">Permease</fullName>
    </submittedName>
</protein>
<comment type="subcellular location">
    <subcellularLocation>
        <location evidence="1">Cell membrane</location>
        <topology evidence="1">Multi-pass membrane protein</topology>
    </subcellularLocation>
</comment>
<evidence type="ECO:0000259" key="8">
    <source>
        <dbReference type="SMART" id="SM00746"/>
    </source>
</evidence>
<evidence type="ECO:0000256" key="3">
    <source>
        <dbReference type="ARBA" id="ARBA00022475"/>
    </source>
</evidence>